<accession>A0A0N7FUX0</accession>
<dbReference type="RefSeq" id="WP_062393622.1">
    <property type="nucleotide sequence ID" value="NZ_CP011853.1"/>
</dbReference>
<dbReference type="AlphaFoldDB" id="A0A0N7FUX0"/>
<dbReference type="Proteomes" id="UP000063789">
    <property type="component" value="Chromosome"/>
</dbReference>
<feature type="transmembrane region" description="Helical" evidence="1">
    <location>
        <begin position="60"/>
        <end position="78"/>
    </location>
</feature>
<dbReference type="PANTHER" id="PTHR34853">
    <property type="match status" value="1"/>
</dbReference>
<keyword evidence="1" id="KW-1133">Transmembrane helix</keyword>
<dbReference type="KEGG" id="goq:ACH46_14955"/>
<sequence>MTTSQRVWRGALAVVTVALGVLLILRPFSSVPWAAAALAVGLIVAGAVDLADAEVRRSPLRLAAAIAMPIVGIVLLAWRGLSVFAVAVAAAVALVAWAIGRWGRALKRGPGWWADALLGVAAIAAAVLAISWPGVSIFLVMGALGIALIWRGVGALIGLFRSPDRTPRAHVALRTIGAVVAVVVTVPLTVATFYVRGTAPEPGAFYSATLPSNAKPGTLLKFEPTTQGVPDGARAWKILYTTTRGDRPALASGTVLVPTAPSTTPRPVIAWAHGTSGIAENCAPSMMAAPFAHIPGLAQVVQNGWVLVATDYIGMGTPGPSPYVIGDGEARSTLDSVRAARALPGIAMAPQTVVWGHSQGGHAALWTELLAPSYAPDVGVVATAALAPASDLSALAVGMESMAGGALLASYVLAAYDAAYPDVHFNDYLKVQARLPIRGMAERCLSSLAMPVSLAEALILGTDFYSQDPTSGPLGARLLANTPSARLPHPTFIAQGLADEVISPSSQNTFATQQCRTGSDLVYQTYPGLGHMTLIDDESPAVAALLSWTQARFAGQPQSPACPT</sequence>
<reference evidence="2 3" key="2">
    <citation type="journal article" date="2017" name="Int. J. Syst. Evol. Microbiol.">
        <title>Gordonia phthalatica sp. nov., a di-n-butyl phthalate-degrading bacterium isolated from activated sludge.</title>
        <authorList>
            <person name="Jin D."/>
            <person name="Kong X."/>
            <person name="Jia M."/>
            <person name="Yu X."/>
            <person name="Wang X."/>
            <person name="Zhuang X."/>
            <person name="Deng Y."/>
            <person name="Bai Z."/>
        </authorList>
    </citation>
    <scope>NUCLEOTIDE SEQUENCE [LARGE SCALE GENOMIC DNA]</scope>
    <source>
        <strain evidence="2 3">QH-11</strain>
    </source>
</reference>
<evidence type="ECO:0000313" key="2">
    <source>
        <dbReference type="EMBL" id="ALG85535.1"/>
    </source>
</evidence>
<dbReference type="OrthoDB" id="9798122at2"/>
<evidence type="ECO:0008006" key="4">
    <source>
        <dbReference type="Google" id="ProtNLM"/>
    </source>
</evidence>
<dbReference type="GO" id="GO:0004806">
    <property type="term" value="F:triacylglycerol lipase activity"/>
    <property type="evidence" value="ECO:0007669"/>
    <property type="project" value="InterPro"/>
</dbReference>
<feature type="transmembrane region" description="Helical" evidence="1">
    <location>
        <begin position="112"/>
        <end position="132"/>
    </location>
</feature>
<name>A0A0N7FUX0_9ACTN</name>
<dbReference type="GO" id="GO:0016042">
    <property type="term" value="P:lipid catabolic process"/>
    <property type="evidence" value="ECO:0007669"/>
    <property type="project" value="InterPro"/>
</dbReference>
<feature type="transmembrane region" description="Helical" evidence="1">
    <location>
        <begin position="138"/>
        <end position="159"/>
    </location>
</feature>
<dbReference type="InterPro" id="IPR005152">
    <property type="entry name" value="Lipase_secreted"/>
</dbReference>
<keyword evidence="1" id="KW-0812">Transmembrane</keyword>
<dbReference type="STRING" id="1136941.ACH46_14955"/>
<dbReference type="Gene3D" id="3.40.50.1820">
    <property type="entry name" value="alpha/beta hydrolase"/>
    <property type="match status" value="1"/>
</dbReference>
<dbReference type="Pfam" id="PF03729">
    <property type="entry name" value="DUF308"/>
    <property type="match status" value="2"/>
</dbReference>
<feature type="transmembrane region" description="Helical" evidence="1">
    <location>
        <begin position="84"/>
        <end position="100"/>
    </location>
</feature>
<gene>
    <name evidence="2" type="ORF">ACH46_14955</name>
</gene>
<feature type="transmembrane region" description="Helical" evidence="1">
    <location>
        <begin position="171"/>
        <end position="195"/>
    </location>
</feature>
<evidence type="ECO:0000313" key="3">
    <source>
        <dbReference type="Proteomes" id="UP000063789"/>
    </source>
</evidence>
<organism evidence="2 3">
    <name type="scientific">Gordonia phthalatica</name>
    <dbReference type="NCBI Taxonomy" id="1136941"/>
    <lineage>
        <taxon>Bacteria</taxon>
        <taxon>Bacillati</taxon>
        <taxon>Actinomycetota</taxon>
        <taxon>Actinomycetes</taxon>
        <taxon>Mycobacteriales</taxon>
        <taxon>Gordoniaceae</taxon>
        <taxon>Gordonia</taxon>
    </lineage>
</organism>
<keyword evidence="3" id="KW-1185">Reference proteome</keyword>
<reference evidence="3" key="1">
    <citation type="submission" date="2015-06" db="EMBL/GenBank/DDBJ databases">
        <title>Complete genome sequence and metabolic analysis of phthalate degradation pathway in Gordonia sp. QH-11.</title>
        <authorList>
            <person name="Jin D."/>
            <person name="Kong X."/>
            <person name="Bai Z."/>
        </authorList>
    </citation>
    <scope>NUCLEOTIDE SEQUENCE [LARGE SCALE GENOMIC DNA]</scope>
    <source>
        <strain evidence="3">QH-11</strain>
    </source>
</reference>
<dbReference type="PATRIC" id="fig|1136941.3.peg.3054"/>
<feature type="transmembrane region" description="Helical" evidence="1">
    <location>
        <begin position="7"/>
        <end position="25"/>
    </location>
</feature>
<dbReference type="PANTHER" id="PTHR34853:SF1">
    <property type="entry name" value="LIPASE 5"/>
    <property type="match status" value="1"/>
</dbReference>
<protein>
    <recommendedName>
        <fullName evidence="4">Lipase</fullName>
    </recommendedName>
</protein>
<dbReference type="Gene3D" id="1.10.260.130">
    <property type="match status" value="1"/>
</dbReference>
<dbReference type="InterPro" id="IPR005325">
    <property type="entry name" value="DUF308_memb"/>
</dbReference>
<evidence type="ECO:0000256" key="1">
    <source>
        <dbReference type="SAM" id="Phobius"/>
    </source>
</evidence>
<proteinExistence type="predicted"/>
<dbReference type="EMBL" id="CP011853">
    <property type="protein sequence ID" value="ALG85535.1"/>
    <property type="molecule type" value="Genomic_DNA"/>
</dbReference>
<keyword evidence="1" id="KW-0472">Membrane</keyword>
<feature type="transmembrane region" description="Helical" evidence="1">
    <location>
        <begin position="31"/>
        <end position="48"/>
    </location>
</feature>
<dbReference type="SUPFAM" id="SSF53474">
    <property type="entry name" value="alpha/beta-Hydrolases"/>
    <property type="match status" value="1"/>
</dbReference>
<dbReference type="Pfam" id="PF03583">
    <property type="entry name" value="LIP"/>
    <property type="match status" value="1"/>
</dbReference>
<dbReference type="InterPro" id="IPR029058">
    <property type="entry name" value="AB_hydrolase_fold"/>
</dbReference>